<organism evidence="4 5">
    <name type="scientific">Zasmidium cellare ATCC 36951</name>
    <dbReference type="NCBI Taxonomy" id="1080233"/>
    <lineage>
        <taxon>Eukaryota</taxon>
        <taxon>Fungi</taxon>
        <taxon>Dikarya</taxon>
        <taxon>Ascomycota</taxon>
        <taxon>Pezizomycotina</taxon>
        <taxon>Dothideomycetes</taxon>
        <taxon>Dothideomycetidae</taxon>
        <taxon>Mycosphaerellales</taxon>
        <taxon>Mycosphaerellaceae</taxon>
        <taxon>Zasmidium</taxon>
    </lineage>
</organism>
<feature type="region of interest" description="Disordered" evidence="2">
    <location>
        <begin position="448"/>
        <end position="487"/>
    </location>
</feature>
<sequence>MGELSNGHTPKKPWILNAFSMSTPGHVSAGLWAHPRNRIKDITDIQYWVDLAKILDGNFHGLFLADMLGIYDVYKGPRNIDPALPGGAQFPQTDPFVAIPAMAAVTKSLSFGVTASTTYEHPFLLARRFSTLDHLTNGRVAWNIVTSFLDSAARNLGLDAQVAHGERYQIAHEYVEVMYKLLEGSWRDDAVQKNDPLSRQYAVPGRVRRIDHVGKYFKVAGPNTVEPSRQRMPFIFQAGASTAGKPFAASTAEAMFIPGMDTDTVRKTATEIHELGRSIGRDPDSIRLIVGMLVIVDETDELARKKYEELLSWADLEGSLALFAGWTGYDLGPFDDDHNLEFGAPGGITSVVSAWKATIPGSDNIRWTKKRVAAELALGGPHPKVIGSPTTVVNELQRWIDETGIDGFNLSHAISPGTFEDFIKWVIPELKKRGVFWDPAEAEGKTMRENYLADGKGPRLRPDHPGSKYKWSSGDAPESSRRSNGVAKESQFLNYRNLNDILGTPDSLARAAEAIEKQGER</sequence>
<dbReference type="Pfam" id="PF00296">
    <property type="entry name" value="Bac_luciferase"/>
    <property type="match status" value="1"/>
</dbReference>
<dbReference type="EMBL" id="ML993604">
    <property type="protein sequence ID" value="KAF2164473.1"/>
    <property type="molecule type" value="Genomic_DNA"/>
</dbReference>
<dbReference type="SUPFAM" id="SSF51679">
    <property type="entry name" value="Bacterial luciferase-like"/>
    <property type="match status" value="1"/>
</dbReference>
<dbReference type="InterPro" id="IPR051260">
    <property type="entry name" value="Diverse_substr_monoxygenases"/>
</dbReference>
<evidence type="ECO:0000256" key="1">
    <source>
        <dbReference type="ARBA" id="ARBA00033748"/>
    </source>
</evidence>
<dbReference type="PANTHER" id="PTHR30011">
    <property type="entry name" value="ALKANESULFONATE MONOOXYGENASE-RELATED"/>
    <property type="match status" value="1"/>
</dbReference>
<protein>
    <recommendedName>
        <fullName evidence="3">Luciferase-like domain-containing protein</fullName>
    </recommendedName>
</protein>
<comment type="similarity">
    <text evidence="1">Belongs to the NtaA/SnaA/DszA monooxygenase family.</text>
</comment>
<dbReference type="GO" id="GO:0004497">
    <property type="term" value="F:monooxygenase activity"/>
    <property type="evidence" value="ECO:0007669"/>
    <property type="project" value="InterPro"/>
</dbReference>
<evidence type="ECO:0000313" key="4">
    <source>
        <dbReference type="EMBL" id="KAF2164473.1"/>
    </source>
</evidence>
<dbReference type="PIRSF" id="PIRSF000337">
    <property type="entry name" value="NTA_MOA"/>
    <property type="match status" value="1"/>
</dbReference>
<name>A0A6A6CCJ3_ZASCE</name>
<dbReference type="OrthoDB" id="5561043at2759"/>
<dbReference type="GeneID" id="54570905"/>
<dbReference type="Proteomes" id="UP000799537">
    <property type="component" value="Unassembled WGS sequence"/>
</dbReference>
<dbReference type="AlphaFoldDB" id="A0A6A6CCJ3"/>
<dbReference type="Gene3D" id="3.20.20.30">
    <property type="entry name" value="Luciferase-like domain"/>
    <property type="match status" value="1"/>
</dbReference>
<feature type="domain" description="Luciferase-like" evidence="3">
    <location>
        <begin position="84"/>
        <end position="404"/>
    </location>
</feature>
<gene>
    <name evidence="4" type="ORF">M409DRAFT_67965</name>
</gene>
<accession>A0A6A6CCJ3</accession>
<dbReference type="InterPro" id="IPR016215">
    <property type="entry name" value="NTA_MOA"/>
</dbReference>
<reference evidence="4" key="1">
    <citation type="journal article" date="2020" name="Stud. Mycol.">
        <title>101 Dothideomycetes genomes: a test case for predicting lifestyles and emergence of pathogens.</title>
        <authorList>
            <person name="Haridas S."/>
            <person name="Albert R."/>
            <person name="Binder M."/>
            <person name="Bloem J."/>
            <person name="Labutti K."/>
            <person name="Salamov A."/>
            <person name="Andreopoulos B."/>
            <person name="Baker S."/>
            <person name="Barry K."/>
            <person name="Bills G."/>
            <person name="Bluhm B."/>
            <person name="Cannon C."/>
            <person name="Castanera R."/>
            <person name="Culley D."/>
            <person name="Daum C."/>
            <person name="Ezra D."/>
            <person name="Gonzalez J."/>
            <person name="Henrissat B."/>
            <person name="Kuo A."/>
            <person name="Liang C."/>
            <person name="Lipzen A."/>
            <person name="Lutzoni F."/>
            <person name="Magnuson J."/>
            <person name="Mondo S."/>
            <person name="Nolan M."/>
            <person name="Ohm R."/>
            <person name="Pangilinan J."/>
            <person name="Park H.-J."/>
            <person name="Ramirez L."/>
            <person name="Alfaro M."/>
            <person name="Sun H."/>
            <person name="Tritt A."/>
            <person name="Yoshinaga Y."/>
            <person name="Zwiers L.-H."/>
            <person name="Turgeon B."/>
            <person name="Goodwin S."/>
            <person name="Spatafora J."/>
            <person name="Crous P."/>
            <person name="Grigoriev I."/>
        </authorList>
    </citation>
    <scope>NUCLEOTIDE SEQUENCE</scope>
    <source>
        <strain evidence="4">ATCC 36951</strain>
    </source>
</reference>
<dbReference type="RefSeq" id="XP_033665362.1">
    <property type="nucleotide sequence ID" value="XM_033817633.1"/>
</dbReference>
<dbReference type="InterPro" id="IPR036661">
    <property type="entry name" value="Luciferase-like_sf"/>
</dbReference>
<keyword evidence="5" id="KW-1185">Reference proteome</keyword>
<dbReference type="GO" id="GO:0016705">
    <property type="term" value="F:oxidoreductase activity, acting on paired donors, with incorporation or reduction of molecular oxygen"/>
    <property type="evidence" value="ECO:0007669"/>
    <property type="project" value="InterPro"/>
</dbReference>
<evidence type="ECO:0000256" key="2">
    <source>
        <dbReference type="SAM" id="MobiDB-lite"/>
    </source>
</evidence>
<proteinExistence type="inferred from homology"/>
<evidence type="ECO:0000313" key="5">
    <source>
        <dbReference type="Proteomes" id="UP000799537"/>
    </source>
</evidence>
<dbReference type="PANTHER" id="PTHR30011:SF41">
    <property type="entry name" value="XENOBIOTIC COMPOUND MONOOXYGENASE, DSZA FAMILY (AFU_ORTHOLOGUE AFUA_3G15040)"/>
    <property type="match status" value="1"/>
</dbReference>
<dbReference type="InterPro" id="IPR011251">
    <property type="entry name" value="Luciferase-like_dom"/>
</dbReference>
<evidence type="ECO:0000259" key="3">
    <source>
        <dbReference type="Pfam" id="PF00296"/>
    </source>
</evidence>
<dbReference type="NCBIfam" id="TIGR03860">
    <property type="entry name" value="FMN_nitrolo"/>
    <property type="match status" value="1"/>
</dbReference>
<feature type="compositionally biased region" description="Basic and acidic residues" evidence="2">
    <location>
        <begin position="456"/>
        <end position="466"/>
    </location>
</feature>